<evidence type="ECO:0000313" key="4">
    <source>
        <dbReference type="Proteomes" id="UP001556170"/>
    </source>
</evidence>
<dbReference type="CDD" id="cd06989">
    <property type="entry name" value="cupin_DRT102"/>
    <property type="match status" value="1"/>
</dbReference>
<comment type="caution">
    <text evidence="3">The sequence shown here is derived from an EMBL/GenBank/DDBJ whole genome shotgun (WGS) entry which is preliminary data.</text>
</comment>
<keyword evidence="2" id="KW-0812">Transmembrane</keyword>
<dbReference type="Gene3D" id="2.60.120.10">
    <property type="entry name" value="Jelly Rolls"/>
    <property type="match status" value="1"/>
</dbReference>
<accession>A0ABV3QQM0</accession>
<feature type="region of interest" description="Disordered" evidence="1">
    <location>
        <begin position="1"/>
        <end position="26"/>
    </location>
</feature>
<protein>
    <submittedName>
        <fullName evidence="3">Cupin domain-containing protein</fullName>
    </submittedName>
</protein>
<dbReference type="EMBL" id="JBFOHL010000010">
    <property type="protein sequence ID" value="MEW9624903.1"/>
    <property type="molecule type" value="Genomic_DNA"/>
</dbReference>
<dbReference type="InterPro" id="IPR014710">
    <property type="entry name" value="RmlC-like_jellyroll"/>
</dbReference>
<keyword evidence="2" id="KW-1133">Transmembrane helix</keyword>
<evidence type="ECO:0000256" key="2">
    <source>
        <dbReference type="SAM" id="Phobius"/>
    </source>
</evidence>
<proteinExistence type="predicted"/>
<dbReference type="RefSeq" id="WP_367845210.1">
    <property type="nucleotide sequence ID" value="NZ_JBFOHL010000010.1"/>
</dbReference>
<organism evidence="3 4">
    <name type="scientific">Rhodanobacter geophilus</name>
    <dbReference type="NCBI Taxonomy" id="3162488"/>
    <lineage>
        <taxon>Bacteria</taxon>
        <taxon>Pseudomonadati</taxon>
        <taxon>Pseudomonadota</taxon>
        <taxon>Gammaproteobacteria</taxon>
        <taxon>Lysobacterales</taxon>
        <taxon>Rhodanobacteraceae</taxon>
        <taxon>Rhodanobacter</taxon>
    </lineage>
</organism>
<sequence length="198" mass="20804">MSIIHARTSPRSGAPEGGGRAGHPERSKGLFVALRSRVARMKGRGATVAPLFVLLALAGPLALRAADMPGPLQPGEIKWGAVPPVLPAGARLAVLAGDPAGTGMVILRLQMPAGYRIPPHWHPTDEHVTVISGSFAIGMGDKLDPAKSKTLKPGGYAVALARMHHYAWTKSGAVVQVSLMGPFQLTYVHPADDPQQKK</sequence>
<keyword evidence="2" id="KW-0472">Membrane</keyword>
<keyword evidence="4" id="KW-1185">Reference proteome</keyword>
<evidence type="ECO:0000256" key="1">
    <source>
        <dbReference type="SAM" id="MobiDB-lite"/>
    </source>
</evidence>
<feature type="transmembrane region" description="Helical" evidence="2">
    <location>
        <begin position="45"/>
        <end position="63"/>
    </location>
</feature>
<gene>
    <name evidence="3" type="ORF">ABQJ56_11770</name>
</gene>
<name>A0ABV3QQM0_9GAMM</name>
<dbReference type="InterPro" id="IPR028013">
    <property type="entry name" value="DUF4437"/>
</dbReference>
<reference evidence="3 4" key="1">
    <citation type="submission" date="2024-06" db="EMBL/GenBank/DDBJ databases">
        <authorList>
            <person name="Woo H."/>
        </authorList>
    </citation>
    <scope>NUCLEOTIDE SEQUENCE [LARGE SCALE GENOMIC DNA]</scope>
    <source>
        <strain evidence="3 4">S2-g</strain>
    </source>
</reference>
<dbReference type="InterPro" id="IPR011051">
    <property type="entry name" value="RmlC_Cupin_sf"/>
</dbReference>
<evidence type="ECO:0000313" key="3">
    <source>
        <dbReference type="EMBL" id="MEW9624903.1"/>
    </source>
</evidence>
<dbReference type="Proteomes" id="UP001556170">
    <property type="component" value="Unassembled WGS sequence"/>
</dbReference>
<dbReference type="SUPFAM" id="SSF51182">
    <property type="entry name" value="RmlC-like cupins"/>
    <property type="match status" value="1"/>
</dbReference>
<dbReference type="Pfam" id="PF14499">
    <property type="entry name" value="DUF4437"/>
    <property type="match status" value="1"/>
</dbReference>